<dbReference type="HOGENOM" id="CLU_1704888_0_0_1"/>
<dbReference type="EMBL" id="KN840644">
    <property type="protein sequence ID" value="KIP02918.1"/>
    <property type="molecule type" value="Genomic_DNA"/>
</dbReference>
<sequence length="154" mass="17060">MLYFRPADPVLGTRAGSVHFLIRTYKVFADYDIAEPTTHLIALTLALRGCRKTSASHTHANPRPRYATSAKMLLLCFYVAAGRRILQSQQCNVSRSYSRANALAIRLAVTKTAAYQTPCSFSLNQAVRSHLEARLSTHRNGLVLTLVDRLSAVP</sequence>
<evidence type="ECO:0000313" key="1">
    <source>
        <dbReference type="EMBL" id="KIP02918.1"/>
    </source>
</evidence>
<organism evidence="1 2">
    <name type="scientific">Phlebiopsis gigantea (strain 11061_1 CR5-6)</name>
    <name type="common">White-rot fungus</name>
    <name type="synonym">Peniophora gigantea</name>
    <dbReference type="NCBI Taxonomy" id="745531"/>
    <lineage>
        <taxon>Eukaryota</taxon>
        <taxon>Fungi</taxon>
        <taxon>Dikarya</taxon>
        <taxon>Basidiomycota</taxon>
        <taxon>Agaricomycotina</taxon>
        <taxon>Agaricomycetes</taxon>
        <taxon>Polyporales</taxon>
        <taxon>Phanerochaetaceae</taxon>
        <taxon>Phlebiopsis</taxon>
    </lineage>
</organism>
<dbReference type="AlphaFoldDB" id="A0A0C3PCQ0"/>
<proteinExistence type="predicted"/>
<keyword evidence="2" id="KW-1185">Reference proteome</keyword>
<accession>A0A0C3PCQ0</accession>
<name>A0A0C3PCQ0_PHLG1</name>
<evidence type="ECO:0000313" key="2">
    <source>
        <dbReference type="Proteomes" id="UP000053257"/>
    </source>
</evidence>
<dbReference type="Proteomes" id="UP000053257">
    <property type="component" value="Unassembled WGS sequence"/>
</dbReference>
<protein>
    <submittedName>
        <fullName evidence="1">Uncharacterized protein</fullName>
    </submittedName>
</protein>
<reference evidence="1 2" key="1">
    <citation type="journal article" date="2014" name="PLoS Genet.">
        <title>Analysis of the Phlebiopsis gigantea genome, transcriptome and secretome provides insight into its pioneer colonization strategies of wood.</title>
        <authorList>
            <person name="Hori C."/>
            <person name="Ishida T."/>
            <person name="Igarashi K."/>
            <person name="Samejima M."/>
            <person name="Suzuki H."/>
            <person name="Master E."/>
            <person name="Ferreira P."/>
            <person name="Ruiz-Duenas F.J."/>
            <person name="Held B."/>
            <person name="Canessa P."/>
            <person name="Larrondo L.F."/>
            <person name="Schmoll M."/>
            <person name="Druzhinina I.S."/>
            <person name="Kubicek C.P."/>
            <person name="Gaskell J.A."/>
            <person name="Kersten P."/>
            <person name="St John F."/>
            <person name="Glasner J."/>
            <person name="Sabat G."/>
            <person name="Splinter BonDurant S."/>
            <person name="Syed K."/>
            <person name="Yadav J."/>
            <person name="Mgbeahuruike A.C."/>
            <person name="Kovalchuk A."/>
            <person name="Asiegbu F.O."/>
            <person name="Lackner G."/>
            <person name="Hoffmeister D."/>
            <person name="Rencoret J."/>
            <person name="Gutierrez A."/>
            <person name="Sun H."/>
            <person name="Lindquist E."/>
            <person name="Barry K."/>
            <person name="Riley R."/>
            <person name="Grigoriev I.V."/>
            <person name="Henrissat B."/>
            <person name="Kues U."/>
            <person name="Berka R.M."/>
            <person name="Martinez A.T."/>
            <person name="Covert S.F."/>
            <person name="Blanchette R.A."/>
            <person name="Cullen D."/>
        </authorList>
    </citation>
    <scope>NUCLEOTIDE SEQUENCE [LARGE SCALE GENOMIC DNA]</scope>
    <source>
        <strain evidence="1 2">11061_1 CR5-6</strain>
    </source>
</reference>
<gene>
    <name evidence="1" type="ORF">PHLGIDRAFT_270754</name>
</gene>